<evidence type="ECO:0000256" key="2">
    <source>
        <dbReference type="ARBA" id="ARBA00022553"/>
    </source>
</evidence>
<protein>
    <submittedName>
        <fullName evidence="10">RnfABCDGE type electron transport complex subunit D</fullName>
    </submittedName>
</protein>
<keyword evidence="11" id="KW-1185">Reference proteome</keyword>
<keyword evidence="1" id="KW-0813">Transport</keyword>
<keyword evidence="8 9" id="KW-0472">Membrane</keyword>
<keyword evidence="4" id="KW-0288">FMN</keyword>
<evidence type="ECO:0000256" key="4">
    <source>
        <dbReference type="ARBA" id="ARBA00022643"/>
    </source>
</evidence>
<dbReference type="PANTHER" id="PTHR30578">
    <property type="entry name" value="ELECTRON TRANSPORT COMPLEX PROTEIN RNFD"/>
    <property type="match status" value="1"/>
</dbReference>
<accession>A0ABT3FMY0</accession>
<reference evidence="10 11" key="1">
    <citation type="submission" date="2022-10" db="EMBL/GenBank/DDBJ databases">
        <title>Luteolibacter flavescens strain MCCC 1K03193, whole genome shotgun sequencing project.</title>
        <authorList>
            <person name="Zhao G."/>
            <person name="Shen L."/>
        </authorList>
    </citation>
    <scope>NUCLEOTIDE SEQUENCE [LARGE SCALE GENOMIC DNA]</scope>
    <source>
        <strain evidence="10 11">MCCC 1K03193</strain>
    </source>
</reference>
<evidence type="ECO:0000256" key="1">
    <source>
        <dbReference type="ARBA" id="ARBA00022448"/>
    </source>
</evidence>
<comment type="caution">
    <text evidence="10">The sequence shown here is derived from an EMBL/GenBank/DDBJ whole genome shotgun (WGS) entry which is preliminary data.</text>
</comment>
<sequence>MSRSRSPHLKPRFHTVQVVMLDVILALLPLLAAAWWAYGSVVLWQVGTAIAAAWVTELLFSTLLLRRPASILDGSAVITSLLLVFTLSPATPLPVVAFGSAAAILFGKLVFGGLGKNVFNPALVGREFMSVFFASVMTSPDIWKTADLVQRSTRDLFPHIEPSGVDGYLASLVFRPGGAVGECSLACIALGGLYLLLRHRISWHIPLALLGTFMALVWLGDMSAPENAIRYSMAGILLGTIFMATDMPSSPTTPAGKAYYGAMMGGAMFVMVKGGIRHEYVSFAILTLNAFARPISLAFRPRTWGEPADWRARAAEILPLTGMIALAVLAVITMDRMGMIPWLVCGYILYTACHFRLIAGKQVGNPV</sequence>
<dbReference type="RefSeq" id="WP_264500884.1">
    <property type="nucleotide sequence ID" value="NZ_JAPDDS010000004.1"/>
</dbReference>
<evidence type="ECO:0000256" key="6">
    <source>
        <dbReference type="ARBA" id="ARBA00022967"/>
    </source>
</evidence>
<evidence type="ECO:0000256" key="3">
    <source>
        <dbReference type="ARBA" id="ARBA00022630"/>
    </source>
</evidence>
<feature type="transmembrane region" description="Helical" evidence="9">
    <location>
        <begin position="257"/>
        <end position="276"/>
    </location>
</feature>
<feature type="transmembrane region" description="Helical" evidence="9">
    <location>
        <begin position="340"/>
        <end position="359"/>
    </location>
</feature>
<feature type="transmembrane region" description="Helical" evidence="9">
    <location>
        <begin position="317"/>
        <end position="334"/>
    </location>
</feature>
<dbReference type="PANTHER" id="PTHR30578:SF0">
    <property type="entry name" value="ION-TRANSLOCATING OXIDOREDUCTASE COMPLEX SUBUNIT D"/>
    <property type="match status" value="1"/>
</dbReference>
<keyword evidence="3" id="KW-0285">Flavoprotein</keyword>
<dbReference type="Pfam" id="PF03116">
    <property type="entry name" value="NQR2_RnfD_RnfE"/>
    <property type="match status" value="1"/>
</dbReference>
<name>A0ABT3FMY0_9BACT</name>
<keyword evidence="5 9" id="KW-0812">Transmembrane</keyword>
<dbReference type="Proteomes" id="UP001207930">
    <property type="component" value="Unassembled WGS sequence"/>
</dbReference>
<feature type="transmembrane region" description="Helical" evidence="9">
    <location>
        <begin position="203"/>
        <end position="221"/>
    </location>
</feature>
<proteinExistence type="predicted"/>
<organism evidence="10 11">
    <name type="scientific">Luteolibacter flavescens</name>
    <dbReference type="NCBI Taxonomy" id="1859460"/>
    <lineage>
        <taxon>Bacteria</taxon>
        <taxon>Pseudomonadati</taxon>
        <taxon>Verrucomicrobiota</taxon>
        <taxon>Verrucomicrobiia</taxon>
        <taxon>Verrucomicrobiales</taxon>
        <taxon>Verrucomicrobiaceae</taxon>
        <taxon>Luteolibacter</taxon>
    </lineage>
</organism>
<dbReference type="EMBL" id="JAPDDS010000004">
    <property type="protein sequence ID" value="MCW1884927.1"/>
    <property type="molecule type" value="Genomic_DNA"/>
</dbReference>
<feature type="transmembrane region" description="Helical" evidence="9">
    <location>
        <begin position="42"/>
        <end position="64"/>
    </location>
</feature>
<evidence type="ECO:0000256" key="8">
    <source>
        <dbReference type="ARBA" id="ARBA00023136"/>
    </source>
</evidence>
<evidence type="ECO:0000256" key="7">
    <source>
        <dbReference type="ARBA" id="ARBA00022989"/>
    </source>
</evidence>
<keyword evidence="7 9" id="KW-1133">Transmembrane helix</keyword>
<keyword evidence="2" id="KW-0597">Phosphoprotein</keyword>
<evidence type="ECO:0000313" key="10">
    <source>
        <dbReference type="EMBL" id="MCW1884927.1"/>
    </source>
</evidence>
<keyword evidence="6" id="KW-1278">Translocase</keyword>
<dbReference type="InterPro" id="IPR004338">
    <property type="entry name" value="NqrB/RnfD"/>
</dbReference>
<feature type="transmembrane region" description="Helical" evidence="9">
    <location>
        <begin position="228"/>
        <end position="245"/>
    </location>
</feature>
<gene>
    <name evidence="10" type="ORF">OKA04_09325</name>
</gene>
<evidence type="ECO:0000256" key="5">
    <source>
        <dbReference type="ARBA" id="ARBA00022692"/>
    </source>
</evidence>
<evidence type="ECO:0000256" key="9">
    <source>
        <dbReference type="SAM" id="Phobius"/>
    </source>
</evidence>
<feature type="transmembrane region" description="Helical" evidence="9">
    <location>
        <begin position="12"/>
        <end position="36"/>
    </location>
</feature>
<evidence type="ECO:0000313" key="11">
    <source>
        <dbReference type="Proteomes" id="UP001207930"/>
    </source>
</evidence>